<evidence type="ECO:0000313" key="2">
    <source>
        <dbReference type="Proteomes" id="UP000054843"/>
    </source>
</evidence>
<accession>A0A0V1MYM2</accession>
<comment type="caution">
    <text evidence="1">The sequence shown here is derived from an EMBL/GenBank/DDBJ whole genome shotgun (WGS) entry which is preliminary data.</text>
</comment>
<evidence type="ECO:0000313" key="1">
    <source>
        <dbReference type="EMBL" id="KRZ76836.1"/>
    </source>
</evidence>
<dbReference type="Proteomes" id="UP000054843">
    <property type="component" value="Unassembled WGS sequence"/>
</dbReference>
<name>A0A0V1MYM2_9BILA</name>
<dbReference type="EMBL" id="JYDO01000025">
    <property type="protein sequence ID" value="KRZ76836.1"/>
    <property type="molecule type" value="Genomic_DNA"/>
</dbReference>
<sequence>MGLPDVGHPMKTGPIIRISTVNGTIGLIHRRAKRDFLISERCGHTGVVTGRQFDWLGWLSGRKWKKKKTLKKNEWLTILLTAKHNTPEVDRLME</sequence>
<dbReference type="AlphaFoldDB" id="A0A0V1MYM2"/>
<dbReference type="OrthoDB" id="10277292at2759"/>
<gene>
    <name evidence="1" type="ORF">T10_2854</name>
</gene>
<organism evidence="1 2">
    <name type="scientific">Trichinella papuae</name>
    <dbReference type="NCBI Taxonomy" id="268474"/>
    <lineage>
        <taxon>Eukaryota</taxon>
        <taxon>Metazoa</taxon>
        <taxon>Ecdysozoa</taxon>
        <taxon>Nematoda</taxon>
        <taxon>Enoplea</taxon>
        <taxon>Dorylaimia</taxon>
        <taxon>Trichinellida</taxon>
        <taxon>Trichinellidae</taxon>
        <taxon>Trichinella</taxon>
    </lineage>
</organism>
<reference evidence="1 2" key="1">
    <citation type="submission" date="2015-01" db="EMBL/GenBank/DDBJ databases">
        <title>Evolution of Trichinella species and genotypes.</title>
        <authorList>
            <person name="Korhonen P.K."/>
            <person name="Edoardo P."/>
            <person name="Giuseppe L.R."/>
            <person name="Gasser R.B."/>
        </authorList>
    </citation>
    <scope>NUCLEOTIDE SEQUENCE [LARGE SCALE GENOMIC DNA]</scope>
    <source>
        <strain evidence="1">ISS1980</strain>
    </source>
</reference>
<protein>
    <submittedName>
        <fullName evidence="1">Uncharacterized protein</fullName>
    </submittedName>
</protein>
<keyword evidence="2" id="KW-1185">Reference proteome</keyword>
<proteinExistence type="predicted"/>